<comment type="caution">
    <text evidence="2">The sequence shown here is derived from an EMBL/GenBank/DDBJ whole genome shotgun (WGS) entry which is preliminary data.</text>
</comment>
<feature type="compositionally biased region" description="Acidic residues" evidence="1">
    <location>
        <begin position="16"/>
        <end position="31"/>
    </location>
</feature>
<protein>
    <recommendedName>
        <fullName evidence="4">Bacteriocin</fullName>
    </recommendedName>
</protein>
<keyword evidence="3" id="KW-1185">Reference proteome</keyword>
<reference evidence="3" key="1">
    <citation type="journal article" date="2019" name="Int. J. Syst. Evol. Microbiol.">
        <title>The Global Catalogue of Microorganisms (GCM) 10K type strain sequencing project: providing services to taxonomists for standard genome sequencing and annotation.</title>
        <authorList>
            <consortium name="The Broad Institute Genomics Platform"/>
            <consortium name="The Broad Institute Genome Sequencing Center for Infectious Disease"/>
            <person name="Wu L."/>
            <person name="Ma J."/>
        </authorList>
    </citation>
    <scope>NUCLEOTIDE SEQUENCE [LARGE SCALE GENOMIC DNA]</scope>
    <source>
        <strain evidence="3">IBRC-M 10987</strain>
    </source>
</reference>
<proteinExistence type="predicted"/>
<evidence type="ECO:0000313" key="3">
    <source>
        <dbReference type="Proteomes" id="UP001595715"/>
    </source>
</evidence>
<sequence>MTDSQKHEEQQPSTTEIEDISQELSENEMEDVQGGRVVTKGQDFSKSRASRGRGA</sequence>
<dbReference type="EMBL" id="JBHSAM010000034">
    <property type="protein sequence ID" value="MFC4102550.1"/>
    <property type="molecule type" value="Genomic_DNA"/>
</dbReference>
<evidence type="ECO:0008006" key="4">
    <source>
        <dbReference type="Google" id="ProtNLM"/>
    </source>
</evidence>
<evidence type="ECO:0000256" key="1">
    <source>
        <dbReference type="SAM" id="MobiDB-lite"/>
    </source>
</evidence>
<evidence type="ECO:0000313" key="2">
    <source>
        <dbReference type="EMBL" id="MFC4102550.1"/>
    </source>
</evidence>
<name>A0ABV8K946_9BACL</name>
<feature type="compositionally biased region" description="Basic and acidic residues" evidence="1">
    <location>
        <begin position="1"/>
        <end position="10"/>
    </location>
</feature>
<organism evidence="2 3">
    <name type="scientific">Paenibacillus xanthanilyticus</name>
    <dbReference type="NCBI Taxonomy" id="1783531"/>
    <lineage>
        <taxon>Bacteria</taxon>
        <taxon>Bacillati</taxon>
        <taxon>Bacillota</taxon>
        <taxon>Bacilli</taxon>
        <taxon>Bacillales</taxon>
        <taxon>Paenibacillaceae</taxon>
        <taxon>Paenibacillus</taxon>
    </lineage>
</organism>
<gene>
    <name evidence="2" type="ORF">ACFOZ8_23295</name>
</gene>
<accession>A0ABV8K946</accession>
<dbReference type="Proteomes" id="UP001595715">
    <property type="component" value="Unassembled WGS sequence"/>
</dbReference>
<dbReference type="RefSeq" id="WP_377721172.1">
    <property type="nucleotide sequence ID" value="NZ_JBHSAM010000034.1"/>
</dbReference>
<feature type="region of interest" description="Disordered" evidence="1">
    <location>
        <begin position="1"/>
        <end position="55"/>
    </location>
</feature>